<keyword evidence="4" id="KW-0808">Transferase</keyword>
<evidence type="ECO:0000313" key="4">
    <source>
        <dbReference type="EMBL" id="TDV24287.1"/>
    </source>
</evidence>
<dbReference type="Pfam" id="PF01712">
    <property type="entry name" value="dNK"/>
    <property type="match status" value="1"/>
</dbReference>
<dbReference type="InterPro" id="IPR002624">
    <property type="entry name" value="DCK/DGK"/>
</dbReference>
<dbReference type="GO" id="GO:0005524">
    <property type="term" value="F:ATP binding"/>
    <property type="evidence" value="ECO:0007669"/>
    <property type="project" value="UniProtKB-KW"/>
</dbReference>
<keyword evidence="5" id="KW-1185">Reference proteome</keyword>
<name>A0A4R7UCW6_9BACT</name>
<dbReference type="PANTHER" id="PTHR10513">
    <property type="entry name" value="DEOXYNUCLEOSIDE KINASE"/>
    <property type="match status" value="1"/>
</dbReference>
<dbReference type="InterPro" id="IPR031314">
    <property type="entry name" value="DNK_dom"/>
</dbReference>
<feature type="domain" description="Deoxynucleoside kinase" evidence="3">
    <location>
        <begin position="3"/>
        <end position="213"/>
    </location>
</feature>
<evidence type="ECO:0000256" key="2">
    <source>
        <dbReference type="PIRSR" id="PIRSR000705-3"/>
    </source>
</evidence>
<reference evidence="4 5" key="1">
    <citation type="submission" date="2019-03" db="EMBL/GenBank/DDBJ databases">
        <title>Genomic Encyclopedia of Archaeal and Bacterial Type Strains, Phase II (KMG-II): from individual species to whole genera.</title>
        <authorList>
            <person name="Goeker M."/>
        </authorList>
    </citation>
    <scope>NUCLEOTIDE SEQUENCE [LARGE SCALE GENOMIC DNA]</scope>
    <source>
        <strain evidence="4 5">ATCC 35214</strain>
    </source>
</reference>
<evidence type="ECO:0000256" key="1">
    <source>
        <dbReference type="PIRSR" id="PIRSR000705-1"/>
    </source>
</evidence>
<feature type="binding site" evidence="2">
    <location>
        <begin position="7"/>
        <end position="15"/>
    </location>
    <ligand>
        <name>ATP</name>
        <dbReference type="ChEBI" id="CHEBI:30616"/>
    </ligand>
</feature>
<dbReference type="AlphaFoldDB" id="A0A4R7UCW6"/>
<dbReference type="InterPro" id="IPR050566">
    <property type="entry name" value="Deoxyribonucleoside_kinase"/>
</dbReference>
<dbReference type="Gene3D" id="3.40.50.300">
    <property type="entry name" value="P-loop containing nucleotide triphosphate hydrolases"/>
    <property type="match status" value="1"/>
</dbReference>
<dbReference type="OrthoDB" id="391791at2"/>
<dbReference type="InterPro" id="IPR027417">
    <property type="entry name" value="P-loop_NTPase"/>
</dbReference>
<gene>
    <name evidence="4" type="ORF">BCF59_0243</name>
</gene>
<dbReference type="Proteomes" id="UP000295757">
    <property type="component" value="Unassembled WGS sequence"/>
</dbReference>
<dbReference type="EMBL" id="SOCN01000001">
    <property type="protein sequence ID" value="TDV24287.1"/>
    <property type="molecule type" value="Genomic_DNA"/>
</dbReference>
<protein>
    <submittedName>
        <fullName evidence="4">Deoxyadenosine/deoxycytidine kinase</fullName>
    </submittedName>
</protein>
<evidence type="ECO:0000259" key="3">
    <source>
        <dbReference type="Pfam" id="PF01712"/>
    </source>
</evidence>
<feature type="binding site" evidence="2">
    <location>
        <begin position="147"/>
        <end position="151"/>
    </location>
    <ligand>
        <name>ATP</name>
        <dbReference type="ChEBI" id="CHEBI:30616"/>
    </ligand>
</feature>
<accession>A0A4R7UCW6</accession>
<dbReference type="PANTHER" id="PTHR10513:SF35">
    <property type="entry name" value="DEOXYADENOSINE KINASE"/>
    <property type="match status" value="1"/>
</dbReference>
<organism evidence="4 5">
    <name type="scientific">Mycoplasmopsis mustelae</name>
    <dbReference type="NCBI Taxonomy" id="171289"/>
    <lineage>
        <taxon>Bacteria</taxon>
        <taxon>Bacillati</taxon>
        <taxon>Mycoplasmatota</taxon>
        <taxon>Mycoplasmoidales</taxon>
        <taxon>Metamycoplasmataceae</taxon>
        <taxon>Mycoplasmopsis</taxon>
    </lineage>
</organism>
<sequence>MVIGISGMISSGKSTLSKKIVQHYQSAWVLNEYEHDDVIFNTFLKWLYEQKPNLTMALQEYMVENHTTRLEQLFDEFKGNQGDFVKQHIILDRFSLEHFVFAQVNLVAKGKVYLDGFQRFFNQIVKPEDLPDLVIYLDMSFETFEKRLFARNRNVEIKNYGLNKNYFIQLYMVYKEIFIQQVHKYNLNYAIIDTDHLTEKQVFEKAIEIIENFDKNKVRAR</sequence>
<dbReference type="GO" id="GO:0019136">
    <property type="term" value="F:deoxynucleoside kinase activity"/>
    <property type="evidence" value="ECO:0007669"/>
    <property type="project" value="InterPro"/>
</dbReference>
<keyword evidence="2" id="KW-0547">Nucleotide-binding</keyword>
<keyword evidence="4" id="KW-0418">Kinase</keyword>
<proteinExistence type="predicted"/>
<dbReference type="GO" id="GO:0005737">
    <property type="term" value="C:cytoplasm"/>
    <property type="evidence" value="ECO:0007669"/>
    <property type="project" value="TreeGrafter"/>
</dbReference>
<feature type="active site" description="Proton acceptor" evidence="1">
    <location>
        <position position="92"/>
    </location>
</feature>
<dbReference type="PIRSF" id="PIRSF000705">
    <property type="entry name" value="DNK"/>
    <property type="match status" value="1"/>
</dbReference>
<comment type="caution">
    <text evidence="4">The sequence shown here is derived from an EMBL/GenBank/DDBJ whole genome shotgun (WGS) entry which is preliminary data.</text>
</comment>
<dbReference type="SUPFAM" id="SSF52540">
    <property type="entry name" value="P-loop containing nucleoside triphosphate hydrolases"/>
    <property type="match status" value="1"/>
</dbReference>
<dbReference type="RefSeq" id="WP_134110449.1">
    <property type="nucleotide sequence ID" value="NZ_SOCN01000001.1"/>
</dbReference>
<evidence type="ECO:0000313" key="5">
    <source>
        <dbReference type="Proteomes" id="UP000295757"/>
    </source>
</evidence>
<keyword evidence="2" id="KW-0067">ATP-binding</keyword>